<reference evidence="4" key="1">
    <citation type="journal article" date="2013" name="Genetics">
        <title>The draft genome and transcriptome of Panagrellus redivivus are shaped by the harsh demands of a free-living lifestyle.</title>
        <authorList>
            <person name="Srinivasan J."/>
            <person name="Dillman A.R."/>
            <person name="Macchietto M.G."/>
            <person name="Heikkinen L."/>
            <person name="Lakso M."/>
            <person name="Fracchia K.M."/>
            <person name="Antoshechkin I."/>
            <person name="Mortazavi A."/>
            <person name="Wong G."/>
            <person name="Sternberg P.W."/>
        </authorList>
    </citation>
    <scope>NUCLEOTIDE SEQUENCE [LARGE SCALE GENOMIC DNA]</scope>
    <source>
        <strain evidence="4">MT8872</strain>
    </source>
</reference>
<dbReference type="GO" id="GO:0016117">
    <property type="term" value="P:carotenoid biosynthetic process"/>
    <property type="evidence" value="ECO:0007669"/>
    <property type="project" value="UniProtKB-KW"/>
</dbReference>
<evidence type="ECO:0000256" key="2">
    <source>
        <dbReference type="ARBA" id="ARBA00012396"/>
    </source>
</evidence>
<organism evidence="4 5">
    <name type="scientific">Panagrellus redivivus</name>
    <name type="common">Microworm</name>
    <dbReference type="NCBI Taxonomy" id="6233"/>
    <lineage>
        <taxon>Eukaryota</taxon>
        <taxon>Metazoa</taxon>
        <taxon>Ecdysozoa</taxon>
        <taxon>Nematoda</taxon>
        <taxon>Chromadorea</taxon>
        <taxon>Rhabditida</taxon>
        <taxon>Tylenchina</taxon>
        <taxon>Panagrolaimomorpha</taxon>
        <taxon>Panagrolaimoidea</taxon>
        <taxon>Panagrolaimidae</taxon>
        <taxon>Panagrellus</taxon>
    </lineage>
</organism>
<keyword evidence="4" id="KW-1185">Reference proteome</keyword>
<keyword evidence="3" id="KW-0125">Carotenoid biosynthesis</keyword>
<dbReference type="EC" id="2.5.1.32" evidence="2"/>
<sequence>MSLSAIASAPKRPPDAKAVKEALAYCSEVVAKRDYENYLVLKLLPAEVQSRVLAILAFNIEVSTIRQKIKRNSGVTGIYQLQFWKDVLETLFGDAKGPVPRQPAVTALHAYGSADDLPLFQKLVAARQETLGDRAFDTVSSLEQNSRDVHGSLMKLVANANGLQPSGPSREAFDVAADSMGAAVGVLTLIRATVPLLQEGVVLLPTDLMSIHGLSGDRIYNNKDPNALKALTKDLLHVGQRHLTASRKLTSDIPKPARIALLSSGARCDHILDLLNKNKCNLFEERLQHPYPFISWRLWWRKSRGIY</sequence>
<dbReference type="AlphaFoldDB" id="A0A7E4VYG9"/>
<dbReference type="Proteomes" id="UP000492821">
    <property type="component" value="Unassembled WGS sequence"/>
</dbReference>
<dbReference type="Gene3D" id="1.10.600.10">
    <property type="entry name" value="Farnesyl Diphosphate Synthase"/>
    <property type="match status" value="1"/>
</dbReference>
<proteinExistence type="predicted"/>
<dbReference type="Pfam" id="PF00494">
    <property type="entry name" value="SQS_PSY"/>
    <property type="match status" value="1"/>
</dbReference>
<accession>A0A7E4VYG9</accession>
<dbReference type="WBParaSite" id="Pan_g5020.t1">
    <property type="protein sequence ID" value="Pan_g5020.t1"/>
    <property type="gene ID" value="Pan_g5020"/>
</dbReference>
<dbReference type="InterPro" id="IPR002060">
    <property type="entry name" value="Squ/phyt_synthse"/>
</dbReference>
<evidence type="ECO:0000256" key="3">
    <source>
        <dbReference type="ARBA" id="ARBA00022746"/>
    </source>
</evidence>
<comment type="catalytic activity">
    <reaction evidence="1">
        <text>2 (2E,6E,10E)-geranylgeranyl diphosphate = 15-cis-phytoene + 2 diphosphate</text>
        <dbReference type="Rhea" id="RHEA:34475"/>
        <dbReference type="ChEBI" id="CHEBI:27787"/>
        <dbReference type="ChEBI" id="CHEBI:33019"/>
        <dbReference type="ChEBI" id="CHEBI:58756"/>
        <dbReference type="EC" id="2.5.1.32"/>
    </reaction>
</comment>
<reference evidence="5" key="2">
    <citation type="submission" date="2020-10" db="UniProtKB">
        <authorList>
            <consortium name="WormBaseParasite"/>
        </authorList>
    </citation>
    <scope>IDENTIFICATION</scope>
</reference>
<evidence type="ECO:0000256" key="1">
    <source>
        <dbReference type="ARBA" id="ARBA00001805"/>
    </source>
</evidence>
<protein>
    <recommendedName>
        <fullName evidence="2">15-cis-phytoene synthase</fullName>
        <ecNumber evidence="2">2.5.1.32</ecNumber>
    </recommendedName>
</protein>
<name>A0A7E4VYG9_PANRE</name>
<dbReference type="InterPro" id="IPR008949">
    <property type="entry name" value="Isoprenoid_synthase_dom_sf"/>
</dbReference>
<evidence type="ECO:0000313" key="5">
    <source>
        <dbReference type="WBParaSite" id="Pan_g5020.t1"/>
    </source>
</evidence>
<evidence type="ECO:0000313" key="4">
    <source>
        <dbReference type="Proteomes" id="UP000492821"/>
    </source>
</evidence>
<dbReference type="SUPFAM" id="SSF48576">
    <property type="entry name" value="Terpenoid synthases"/>
    <property type="match status" value="1"/>
</dbReference>
<dbReference type="PANTHER" id="PTHR31480">
    <property type="entry name" value="BIFUNCTIONAL LYCOPENE CYCLASE/PHYTOENE SYNTHASE"/>
    <property type="match status" value="1"/>
</dbReference>